<evidence type="ECO:0008006" key="2">
    <source>
        <dbReference type="Google" id="ProtNLM"/>
    </source>
</evidence>
<dbReference type="OrthoDB" id="6140090at2759"/>
<dbReference type="PANTHER" id="PTHR45913:SF19">
    <property type="entry name" value="LOW QUALITY PROTEIN: ZINC FINGER BED DOMAIN-CONTAINING PROTEIN 5-LIKE"/>
    <property type="match status" value="1"/>
</dbReference>
<protein>
    <recommendedName>
        <fullName evidence="2">DUF4371 domain-containing protein</fullName>
    </recommendedName>
</protein>
<dbReference type="AlphaFoldDB" id="A0A0L8I0W6"/>
<gene>
    <name evidence="1" type="ORF">OCBIM_22001050mg</name>
</gene>
<accession>A0A0L8I0W6</accession>
<organism evidence="1">
    <name type="scientific">Octopus bimaculoides</name>
    <name type="common">California two-spotted octopus</name>
    <dbReference type="NCBI Taxonomy" id="37653"/>
    <lineage>
        <taxon>Eukaryota</taxon>
        <taxon>Metazoa</taxon>
        <taxon>Spiralia</taxon>
        <taxon>Lophotrochozoa</taxon>
        <taxon>Mollusca</taxon>
        <taxon>Cephalopoda</taxon>
        <taxon>Coleoidea</taxon>
        <taxon>Octopodiformes</taxon>
        <taxon>Octopoda</taxon>
        <taxon>Incirrata</taxon>
        <taxon>Octopodidae</taxon>
        <taxon>Octopus</taxon>
    </lineage>
</organism>
<feature type="non-terminal residue" evidence="1">
    <location>
        <position position="1"/>
    </location>
</feature>
<proteinExistence type="predicted"/>
<name>A0A0L8I0W6_OCTBM</name>
<dbReference type="PANTHER" id="PTHR45913">
    <property type="entry name" value="EPM2A-INTERACTING PROTEIN 1"/>
    <property type="match status" value="1"/>
</dbReference>
<dbReference type="STRING" id="37653.A0A0L8I0W6"/>
<reference evidence="1" key="1">
    <citation type="submission" date="2015-07" db="EMBL/GenBank/DDBJ databases">
        <title>MeaNS - Measles Nucleotide Surveillance Program.</title>
        <authorList>
            <person name="Tran T."/>
            <person name="Druce J."/>
        </authorList>
    </citation>
    <scope>NUCLEOTIDE SEQUENCE</scope>
    <source>
        <strain evidence="1">UCB-OBI-ISO-001</strain>
        <tissue evidence="1">Gonad</tissue>
    </source>
</reference>
<dbReference type="EMBL" id="KQ416905">
    <property type="protein sequence ID" value="KOF94675.1"/>
    <property type="molecule type" value="Genomic_DNA"/>
</dbReference>
<evidence type="ECO:0000313" key="1">
    <source>
        <dbReference type="EMBL" id="KOF94675.1"/>
    </source>
</evidence>
<sequence>NTIARRIEDMSKDIKSQLIDKVKTSFFALQLDESTDITSESQLMVYVRYCWESEMLEDFLFCYPMPIHREALVAKKMDGSLSEVLSCSLKQDHCIVVSLQYSVVRWLSRGKTIQRLFELREELLMFLSDYNAELASIMVEKIWLCQVAYLADIFDELNLSLQGRNSNILFSRDKIEAFKKKLNIWTTKVSKKTLDMFSTLDEYLSNNSSVNVDLVIVDIKRHLISLGEHLDKYFSKDVPDSIENFDWIRNPFNVEIADDMEELAEISCDNFENQFYAATTFEILAYCSLRVSIVISKGN</sequence>